<dbReference type="AlphaFoldDB" id="A0A1A9VXB6"/>
<protein>
    <submittedName>
        <fullName evidence="2">Uncharacterized protein</fullName>
    </submittedName>
</protein>
<feature type="transmembrane region" description="Helical" evidence="1">
    <location>
        <begin position="87"/>
        <end position="109"/>
    </location>
</feature>
<keyword evidence="1" id="KW-1133">Transmembrane helix</keyword>
<dbReference type="VEuPathDB" id="VectorBase:GAUT050629"/>
<dbReference type="Proteomes" id="UP000078200">
    <property type="component" value="Unassembled WGS sequence"/>
</dbReference>
<sequence length="178" mass="18119">MSSFAISPASLSTCAVSSSGAGVPSISVSAVCPACVSATSVNVFNAGVGTDACGAPSSSASASPASVSPADMSASHPLGVATVAADIVVSVVPSIISLYCILILCTAAISNKVKRVTITLKNEEFETDTLAYKHCHNNRRKNLQRVITASLVVVKIKTRIATPIKAGIQNSDQCSDSY</sequence>
<evidence type="ECO:0000313" key="3">
    <source>
        <dbReference type="Proteomes" id="UP000078200"/>
    </source>
</evidence>
<proteinExistence type="predicted"/>
<name>A0A1A9VXB6_GLOAU</name>
<dbReference type="EnsemblMetazoa" id="GAUT050629-RA">
    <property type="protein sequence ID" value="GAUT050629-PA"/>
    <property type="gene ID" value="GAUT050629"/>
</dbReference>
<evidence type="ECO:0000256" key="1">
    <source>
        <dbReference type="SAM" id="Phobius"/>
    </source>
</evidence>
<keyword evidence="1" id="KW-0812">Transmembrane</keyword>
<reference evidence="2" key="1">
    <citation type="submission" date="2020-05" db="UniProtKB">
        <authorList>
            <consortium name="EnsemblMetazoa"/>
        </authorList>
    </citation>
    <scope>IDENTIFICATION</scope>
    <source>
        <strain evidence="2">TTRI</strain>
    </source>
</reference>
<accession>A0A1A9VXB6</accession>
<organism evidence="2 3">
    <name type="scientific">Glossina austeni</name>
    <name type="common">Savannah tsetse fly</name>
    <dbReference type="NCBI Taxonomy" id="7395"/>
    <lineage>
        <taxon>Eukaryota</taxon>
        <taxon>Metazoa</taxon>
        <taxon>Ecdysozoa</taxon>
        <taxon>Arthropoda</taxon>
        <taxon>Hexapoda</taxon>
        <taxon>Insecta</taxon>
        <taxon>Pterygota</taxon>
        <taxon>Neoptera</taxon>
        <taxon>Endopterygota</taxon>
        <taxon>Diptera</taxon>
        <taxon>Brachycera</taxon>
        <taxon>Muscomorpha</taxon>
        <taxon>Hippoboscoidea</taxon>
        <taxon>Glossinidae</taxon>
        <taxon>Glossina</taxon>
    </lineage>
</organism>
<evidence type="ECO:0000313" key="2">
    <source>
        <dbReference type="EnsemblMetazoa" id="GAUT050629-PA"/>
    </source>
</evidence>
<keyword evidence="3" id="KW-1185">Reference proteome</keyword>
<keyword evidence="1" id="KW-0472">Membrane</keyword>